<name>A0A2V3IQQ5_9FLOR</name>
<dbReference type="AlphaFoldDB" id="A0A2V3IQQ5"/>
<proteinExistence type="predicted"/>
<dbReference type="OrthoDB" id="430476at2759"/>
<sequence length="282" mass="32224">MAATRTDTEVYARDITEAYVQSRSCLERKIFLKPPSEMKLPDQKILLALKPLYGQPEAGQHWFFTYSEQHKRELEMQSSTTDKCVLYCASTSSPLLDVVILQVDDSYEIGNKEFLDQQNASTDQFRTKPRKFLKPGGSCLFNGYCIEQEEYGSVRMQQKKKGEPELIGDCSLHRRIIRELRQAHIPARFSRRTRDHNGNPNILSYGSKKSGRVTRGFMAPELLALVHGYDQSYIAKNMLEEMLQREMHIAAYIDSGTVFNSVAKHKSTSKTLLAVDMAALRE</sequence>
<dbReference type="EMBL" id="NBIV01000091">
    <property type="protein sequence ID" value="PXF44445.1"/>
    <property type="molecule type" value="Genomic_DNA"/>
</dbReference>
<keyword evidence="2" id="KW-1185">Reference proteome</keyword>
<dbReference type="STRING" id="448386.A0A2V3IQQ5"/>
<organism evidence="1 2">
    <name type="scientific">Gracilariopsis chorda</name>
    <dbReference type="NCBI Taxonomy" id="448386"/>
    <lineage>
        <taxon>Eukaryota</taxon>
        <taxon>Rhodophyta</taxon>
        <taxon>Florideophyceae</taxon>
        <taxon>Rhodymeniophycidae</taxon>
        <taxon>Gracilariales</taxon>
        <taxon>Gracilariaceae</taxon>
        <taxon>Gracilariopsis</taxon>
    </lineage>
</organism>
<reference evidence="1 2" key="1">
    <citation type="journal article" date="2018" name="Mol. Biol. Evol.">
        <title>Analysis of the draft genome of the red seaweed Gracilariopsis chorda provides insights into genome size evolution in Rhodophyta.</title>
        <authorList>
            <person name="Lee J."/>
            <person name="Yang E.C."/>
            <person name="Graf L."/>
            <person name="Yang J.H."/>
            <person name="Qiu H."/>
            <person name="Zel Zion U."/>
            <person name="Chan C.X."/>
            <person name="Stephens T.G."/>
            <person name="Weber A.P.M."/>
            <person name="Boo G.H."/>
            <person name="Boo S.M."/>
            <person name="Kim K.M."/>
            <person name="Shin Y."/>
            <person name="Jung M."/>
            <person name="Lee S.J."/>
            <person name="Yim H.S."/>
            <person name="Lee J.H."/>
            <person name="Bhattacharya D."/>
            <person name="Yoon H.S."/>
        </authorList>
    </citation>
    <scope>NUCLEOTIDE SEQUENCE [LARGE SCALE GENOMIC DNA]</scope>
    <source>
        <strain evidence="1 2">SKKU-2015</strain>
        <tissue evidence="1">Whole body</tissue>
    </source>
</reference>
<evidence type="ECO:0000313" key="1">
    <source>
        <dbReference type="EMBL" id="PXF44445.1"/>
    </source>
</evidence>
<evidence type="ECO:0000313" key="2">
    <source>
        <dbReference type="Proteomes" id="UP000247409"/>
    </source>
</evidence>
<accession>A0A2V3IQQ5</accession>
<dbReference type="Proteomes" id="UP000247409">
    <property type="component" value="Unassembled WGS sequence"/>
</dbReference>
<comment type="caution">
    <text evidence="1">The sequence shown here is derived from an EMBL/GenBank/DDBJ whole genome shotgun (WGS) entry which is preliminary data.</text>
</comment>
<protein>
    <submittedName>
        <fullName evidence="1">Uncharacterized protein</fullName>
    </submittedName>
</protein>
<gene>
    <name evidence="1" type="ORF">BWQ96_05815</name>
</gene>